<evidence type="ECO:0000256" key="1">
    <source>
        <dbReference type="ARBA" id="ARBA00005693"/>
    </source>
</evidence>
<feature type="active site" evidence="10">
    <location>
        <position position="409"/>
    </location>
</feature>
<dbReference type="Pfam" id="PF03995">
    <property type="entry name" value="Inhibitor_I36"/>
    <property type="match status" value="1"/>
</dbReference>
<keyword evidence="5 10" id="KW-0479">Metal-binding</keyword>
<evidence type="ECO:0000256" key="11">
    <source>
        <dbReference type="SAM" id="SignalP"/>
    </source>
</evidence>
<dbReference type="Gene3D" id="2.60.20.10">
    <property type="entry name" value="Crystallins"/>
    <property type="match status" value="1"/>
</dbReference>
<comment type="similarity">
    <text evidence="2">Belongs to the beta/gamma-crystallin family.</text>
</comment>
<keyword evidence="4 10" id="KW-0645">Protease</keyword>
<dbReference type="SUPFAM" id="SSF49695">
    <property type="entry name" value="gamma-Crystallin-like"/>
    <property type="match status" value="1"/>
</dbReference>
<dbReference type="PANTHER" id="PTHR39540:SF1">
    <property type="entry name" value="DICTOMALLEIN-1-RELATED"/>
    <property type="match status" value="1"/>
</dbReference>
<dbReference type="PROSITE" id="PS51694">
    <property type="entry name" value="PEPTIDASE_M66"/>
    <property type="match status" value="1"/>
</dbReference>
<dbReference type="PANTHER" id="PTHR39540">
    <property type="match status" value="1"/>
</dbReference>
<evidence type="ECO:0000256" key="10">
    <source>
        <dbReference type="PROSITE-ProRule" id="PRU01031"/>
    </source>
</evidence>
<dbReference type="EMBL" id="LAQT01000037">
    <property type="protein sequence ID" value="KPC49413.1"/>
    <property type="molecule type" value="Genomic_DNA"/>
</dbReference>
<dbReference type="STRING" id="857265.WG78_21000"/>
<evidence type="ECO:0000259" key="13">
    <source>
        <dbReference type="PROSITE" id="PS51694"/>
    </source>
</evidence>
<dbReference type="AlphaFoldDB" id="A0A0N0XFV9"/>
<feature type="domain" description="Beta/gamma crystallin 'Greek key'" evidence="12">
    <location>
        <begin position="31"/>
        <end position="70"/>
    </location>
</feature>
<dbReference type="RefSeq" id="WP_083459491.1">
    <property type="nucleotide sequence ID" value="NZ_LAQT01000037.1"/>
</dbReference>
<keyword evidence="6" id="KW-0677">Repeat</keyword>
<evidence type="ECO:0000313" key="15">
    <source>
        <dbReference type="Proteomes" id="UP000037939"/>
    </source>
</evidence>
<keyword evidence="15" id="KW-1185">Reference proteome</keyword>
<dbReference type="PATRIC" id="fig|857265.3.peg.4299"/>
<feature type="binding site" evidence="10">
    <location>
        <position position="408"/>
    </location>
    <ligand>
        <name>Zn(2+)</name>
        <dbReference type="ChEBI" id="CHEBI:29105"/>
        <note>catalytic</note>
    </ligand>
</feature>
<feature type="domain" description="Peptidase M66" evidence="13">
    <location>
        <begin position="239"/>
        <end position="510"/>
    </location>
</feature>
<dbReference type="SMART" id="SM00247">
    <property type="entry name" value="XTALbg"/>
    <property type="match status" value="1"/>
</dbReference>
<evidence type="ECO:0000256" key="6">
    <source>
        <dbReference type="ARBA" id="ARBA00022737"/>
    </source>
</evidence>
<dbReference type="OrthoDB" id="9794228at2"/>
<keyword evidence="11" id="KW-0732">Signal</keyword>
<dbReference type="InterPro" id="IPR019503">
    <property type="entry name" value="Peptidase_M66_dom"/>
</dbReference>
<name>A0A0N0XFV9_9NEIS</name>
<evidence type="ECO:0000313" key="14">
    <source>
        <dbReference type="EMBL" id="KPC49413.1"/>
    </source>
</evidence>
<dbReference type="Pfam" id="PF10462">
    <property type="entry name" value="Peptidase_M66"/>
    <property type="match status" value="1"/>
</dbReference>
<dbReference type="GO" id="GO:0006508">
    <property type="term" value="P:proteolysis"/>
    <property type="evidence" value="ECO:0007669"/>
    <property type="project" value="UniProtKB-UniRule"/>
</dbReference>
<feature type="chain" id="PRO_5005862955" description="Dictomallein" evidence="11">
    <location>
        <begin position="25"/>
        <end position="744"/>
    </location>
</feature>
<keyword evidence="9 10" id="KW-0482">Metalloprotease</keyword>
<dbReference type="PROSITE" id="PS50915">
    <property type="entry name" value="CRYSTALLIN_BETA_GAMMA"/>
    <property type="match status" value="1"/>
</dbReference>
<reference evidence="14 15" key="1">
    <citation type="submission" date="2015-07" db="EMBL/GenBank/DDBJ databases">
        <title>Draft genome sequence of the Amantichitinum ursilacus IGB-41, a new chitin-degrading bacterium.</title>
        <authorList>
            <person name="Kirstahler P."/>
            <person name="Guenther M."/>
            <person name="Grumaz C."/>
            <person name="Rupp S."/>
            <person name="Zibek S."/>
            <person name="Sohn K."/>
        </authorList>
    </citation>
    <scope>NUCLEOTIDE SEQUENCE [LARGE SCALE GENOMIC DNA]</scope>
    <source>
        <strain evidence="14 15">IGB-41</strain>
    </source>
</reference>
<dbReference type="GO" id="GO:0046872">
    <property type="term" value="F:metal ion binding"/>
    <property type="evidence" value="ECO:0007669"/>
    <property type="project" value="UniProtKB-UniRule"/>
</dbReference>
<dbReference type="Proteomes" id="UP000037939">
    <property type="component" value="Unassembled WGS sequence"/>
</dbReference>
<sequence length="744" mass="79646">MKRSFRPHRLSALLLAALPLLAHANGAQPEGAICFYEHVNFQGASFCANADSNWIGASWNDRVSSVRIRDGASVDLFQDINYTGAKLTLNADSPNFVALNFNDQLSSYKVHDLPPLAVSSVELAQTHVIGPEGRSMQSANDAKNGGVKKLTLMADRAALLMVQPTSQVPNVLVRARIGSTILGPITLKSPGQLPATDAGRAPYSTVKYSALLPKEWLKQGVTLELAQNASFLKPVSVPLTVTPAITLRAYTVPLYMFGARPANSVVPDFTLNARNTNGYSLDAEYRQKLPISNLEYMVAGAITQDQVVLPPRNDAQYCYPALPVSSLADFWAAGGDLNARFYRILGDIHGATANRDGAFATGYYGFMQTLDGGKQVAASSGGGLGGGGSGVSGSDYRPELVYSAIFNHEMGHAYGLAHADSAYDSGDYPYPFGSKSGSTWGYDAIKNQLLSTLQIAGQSCDGRVVNNVCYQRTPMSGGDDDRDAGTYRWDTFADYQAAQMEQGLLDKVVADASYAGGYKHWNQNSNSYEPMDDRTRANIGTDVLARDQQVQTVIGSISHFNASPSASRMVVSGVWTGNLPKQIDPTVQADLDKINSTQPGGWFGYYCVNNGCDYTLVATYADGTAQRVLLPIGYHRFGYPVYSDNGYRASAQNPSDGDNLATYAVNLPVGHGGLSRVQVFNTPFGSRWQDHFGAIAAASLGSTYPLVNQWTPADGASGGVGAPGSSQFNSATCQQGAKVKYPAR</sequence>
<evidence type="ECO:0000256" key="8">
    <source>
        <dbReference type="ARBA" id="ARBA00022833"/>
    </source>
</evidence>
<comment type="similarity">
    <text evidence="1">Belongs to the dictomallein family.</text>
</comment>
<keyword evidence="7 10" id="KW-0378">Hydrolase</keyword>
<keyword evidence="8 10" id="KW-0862">Zinc</keyword>
<dbReference type="InterPro" id="IPR001064">
    <property type="entry name" value="Beta/gamma_crystallin"/>
</dbReference>
<feature type="signal peptide" evidence="11">
    <location>
        <begin position="1"/>
        <end position="24"/>
    </location>
</feature>
<feature type="binding site" evidence="10">
    <location>
        <position position="418"/>
    </location>
    <ligand>
        <name>Zn(2+)</name>
        <dbReference type="ChEBI" id="CHEBI:29105"/>
        <note>catalytic</note>
    </ligand>
</feature>
<dbReference type="InterPro" id="IPR011024">
    <property type="entry name" value="G_crystallin-like"/>
</dbReference>
<evidence type="ECO:0000259" key="12">
    <source>
        <dbReference type="PROSITE" id="PS50915"/>
    </source>
</evidence>
<evidence type="ECO:0000256" key="5">
    <source>
        <dbReference type="ARBA" id="ARBA00022723"/>
    </source>
</evidence>
<dbReference type="InterPro" id="IPR051256">
    <property type="entry name" value="Dictomallein"/>
</dbReference>
<accession>A0A0N0XFV9</accession>
<evidence type="ECO:0000256" key="4">
    <source>
        <dbReference type="ARBA" id="ARBA00022670"/>
    </source>
</evidence>
<evidence type="ECO:0000256" key="3">
    <source>
        <dbReference type="ARBA" id="ARBA00018800"/>
    </source>
</evidence>
<organism evidence="14 15">
    <name type="scientific">Amantichitinum ursilacus</name>
    <dbReference type="NCBI Taxonomy" id="857265"/>
    <lineage>
        <taxon>Bacteria</taxon>
        <taxon>Pseudomonadati</taxon>
        <taxon>Pseudomonadota</taxon>
        <taxon>Betaproteobacteria</taxon>
        <taxon>Neisseriales</taxon>
        <taxon>Chitinibacteraceae</taxon>
        <taxon>Amantichitinum</taxon>
    </lineage>
</organism>
<proteinExistence type="inferred from homology"/>
<gene>
    <name evidence="14" type="primary">stcE</name>
    <name evidence="14" type="ORF">WG78_21000</name>
</gene>
<protein>
    <recommendedName>
        <fullName evidence="3">Dictomallein</fullName>
    </recommendedName>
</protein>
<evidence type="ECO:0000256" key="9">
    <source>
        <dbReference type="ARBA" id="ARBA00023049"/>
    </source>
</evidence>
<evidence type="ECO:0000256" key="2">
    <source>
        <dbReference type="ARBA" id="ARBA00009646"/>
    </source>
</evidence>
<comment type="caution">
    <text evidence="14">The sequence shown here is derived from an EMBL/GenBank/DDBJ whole genome shotgun (WGS) entry which is preliminary data.</text>
</comment>
<evidence type="ECO:0000256" key="7">
    <source>
        <dbReference type="ARBA" id="ARBA00022801"/>
    </source>
</evidence>
<dbReference type="SUPFAM" id="SSF55486">
    <property type="entry name" value="Metalloproteases ('zincins'), catalytic domain"/>
    <property type="match status" value="1"/>
</dbReference>
<feature type="binding site" evidence="10">
    <location>
        <position position="412"/>
    </location>
    <ligand>
        <name>Zn(2+)</name>
        <dbReference type="ChEBI" id="CHEBI:29105"/>
        <note>catalytic</note>
    </ligand>
</feature>
<comment type="cofactor">
    <cofactor evidence="10">
        <name>Zn(2+)</name>
        <dbReference type="ChEBI" id="CHEBI:29105"/>
    </cofactor>
    <text evidence="10">Binds 1 zinc ion per subunit.</text>
</comment>
<dbReference type="GO" id="GO:0004222">
    <property type="term" value="F:metalloendopeptidase activity"/>
    <property type="evidence" value="ECO:0007669"/>
    <property type="project" value="UniProtKB-UniRule"/>
</dbReference>